<feature type="transmembrane region" description="Helical" evidence="1">
    <location>
        <begin position="12"/>
        <end position="31"/>
    </location>
</feature>
<keyword evidence="1" id="KW-1133">Transmembrane helix</keyword>
<sequence length="86" mass="8966">MTARSLPQARGTMVSLYVTGMFVGGEVAPALATGPADRGEYSVIFQTGAGVAVLVTLLASLSDLRLGVRSEAAGRAQQHHPVSERR</sequence>
<evidence type="ECO:0000313" key="2">
    <source>
        <dbReference type="EMBL" id="PNE36995.1"/>
    </source>
</evidence>
<keyword evidence="1" id="KW-0812">Transmembrane</keyword>
<accession>A0A2N8P7K4</accession>
<comment type="caution">
    <text evidence="2">The sequence shown here is derived from an EMBL/GenBank/DDBJ whole genome shotgun (WGS) entry which is preliminary data.</text>
</comment>
<proteinExistence type="predicted"/>
<evidence type="ECO:0000256" key="1">
    <source>
        <dbReference type="SAM" id="Phobius"/>
    </source>
</evidence>
<dbReference type="AlphaFoldDB" id="A0A2N8P7K4"/>
<evidence type="ECO:0000313" key="3">
    <source>
        <dbReference type="Proteomes" id="UP000236047"/>
    </source>
</evidence>
<feature type="transmembrane region" description="Helical" evidence="1">
    <location>
        <begin position="43"/>
        <end position="61"/>
    </location>
</feature>
<gene>
    <name evidence="2" type="ORF">AOB60_21395</name>
</gene>
<name>A0A2N8P7K4_STRNR</name>
<dbReference type="InterPro" id="IPR036259">
    <property type="entry name" value="MFS_trans_sf"/>
</dbReference>
<dbReference type="RefSeq" id="WP_102924715.1">
    <property type="nucleotide sequence ID" value="NZ_LJSN01000003.1"/>
</dbReference>
<dbReference type="SUPFAM" id="SSF103473">
    <property type="entry name" value="MFS general substrate transporter"/>
    <property type="match status" value="1"/>
</dbReference>
<keyword evidence="3" id="KW-1185">Reference proteome</keyword>
<keyword evidence="1" id="KW-0472">Membrane</keyword>
<dbReference type="Proteomes" id="UP000236047">
    <property type="component" value="Unassembled WGS sequence"/>
</dbReference>
<protein>
    <submittedName>
        <fullName evidence="2">Uncharacterized protein</fullName>
    </submittedName>
</protein>
<dbReference type="EMBL" id="LJSN01000003">
    <property type="protein sequence ID" value="PNE36995.1"/>
    <property type="molecule type" value="Genomic_DNA"/>
</dbReference>
<reference evidence="3" key="1">
    <citation type="submission" date="2015-09" db="EMBL/GenBank/DDBJ databases">
        <authorList>
            <person name="Graham D.E."/>
            <person name="Mahan K.M."/>
            <person name="Klingeman D.M."/>
            <person name="Fida T."/>
            <person name="Giannone R.J."/>
            <person name="Hettich R.L."/>
            <person name="Parry R.J."/>
            <person name="Spain J.C."/>
        </authorList>
    </citation>
    <scope>NUCLEOTIDE SEQUENCE [LARGE SCALE GENOMIC DNA]</scope>
    <source>
        <strain evidence="3">JCM 4701</strain>
    </source>
</reference>
<organism evidence="2 3">
    <name type="scientific">Streptomyces noursei</name>
    <name type="common">Streptomyces albulus</name>
    <dbReference type="NCBI Taxonomy" id="1971"/>
    <lineage>
        <taxon>Bacteria</taxon>
        <taxon>Bacillati</taxon>
        <taxon>Actinomycetota</taxon>
        <taxon>Actinomycetes</taxon>
        <taxon>Kitasatosporales</taxon>
        <taxon>Streptomycetaceae</taxon>
        <taxon>Streptomyces</taxon>
    </lineage>
</organism>